<proteinExistence type="predicted"/>
<dbReference type="Pfam" id="PF11927">
    <property type="entry name" value="HODM_asu-like"/>
    <property type="match status" value="1"/>
</dbReference>
<dbReference type="Proteomes" id="UP000178606">
    <property type="component" value="Unassembled WGS sequence"/>
</dbReference>
<accession>A0A1F6CAP6</accession>
<evidence type="ECO:0008006" key="3">
    <source>
        <dbReference type="Google" id="ProtNLM"/>
    </source>
</evidence>
<comment type="caution">
    <text evidence="1">The sequence shown here is derived from an EMBL/GenBank/DDBJ whole genome shotgun (WGS) entry which is preliminary data.</text>
</comment>
<dbReference type="EMBL" id="MFKF01000348">
    <property type="protein sequence ID" value="OGG46007.1"/>
    <property type="molecule type" value="Genomic_DNA"/>
</dbReference>
<dbReference type="InterPro" id="IPR021848">
    <property type="entry name" value="HODM_asu-like"/>
</dbReference>
<gene>
    <name evidence="1" type="ORF">A3F84_26310</name>
</gene>
<protein>
    <recommendedName>
        <fullName evidence="3">DUF3445 domain-containing protein</fullName>
    </recommendedName>
</protein>
<organism evidence="1 2">
    <name type="scientific">Handelsmanbacteria sp. (strain RIFCSPLOWO2_12_FULL_64_10)</name>
    <dbReference type="NCBI Taxonomy" id="1817868"/>
    <lineage>
        <taxon>Bacteria</taxon>
        <taxon>Candidatus Handelsmaniibacteriota</taxon>
    </lineage>
</organism>
<reference evidence="1 2" key="1">
    <citation type="journal article" date="2016" name="Nat. Commun.">
        <title>Thousands of microbial genomes shed light on interconnected biogeochemical processes in an aquifer system.</title>
        <authorList>
            <person name="Anantharaman K."/>
            <person name="Brown C.T."/>
            <person name="Hug L.A."/>
            <person name="Sharon I."/>
            <person name="Castelle C.J."/>
            <person name="Probst A.J."/>
            <person name="Thomas B.C."/>
            <person name="Singh A."/>
            <person name="Wilkins M.J."/>
            <person name="Karaoz U."/>
            <person name="Brodie E.L."/>
            <person name="Williams K.H."/>
            <person name="Hubbard S.S."/>
            <person name="Banfield J.F."/>
        </authorList>
    </citation>
    <scope>NUCLEOTIDE SEQUENCE [LARGE SCALE GENOMIC DNA]</scope>
    <source>
        <strain evidence="2">RIFCSPLOWO2_12_FULL_64_10</strain>
    </source>
</reference>
<evidence type="ECO:0000313" key="2">
    <source>
        <dbReference type="Proteomes" id="UP000178606"/>
    </source>
</evidence>
<evidence type="ECO:0000313" key="1">
    <source>
        <dbReference type="EMBL" id="OGG46007.1"/>
    </source>
</evidence>
<name>A0A1F6CAP6_HANXR</name>
<dbReference type="AlphaFoldDB" id="A0A1F6CAP6"/>
<sequence>MDTCPALREVVVPQNARIARYFPPGSGLYEVKPGLYPFGASFGNGAADQHVFQIDATFEQYREAKCLARSERLSKYYQVSDFTPVVAGEITGFILRRLSQEHPDLFQLKERADGVRALRCALTEEVLTFGADLVLTGAESRCAPVVPPYASALDALASQAQEDLAVVSIGGEDWVSALHVCCPSHWAAEDKIGEDFATVHAPVAGIERINRAARQMVNALAHRGPFVRFAWTLEADTRLNHHPEPPPGVPMERWRRQSFNRSAPRLFLRVERQTLWGFPNVGAFLFAIRTYLTDCEEIKKRPEECGQLRSAIASMTPESLAYKGLTRHRDDILKWLGEPSP</sequence>